<dbReference type="AlphaFoldDB" id="A0A8A3PLY7"/>
<evidence type="ECO:0000313" key="2">
    <source>
        <dbReference type="Proteomes" id="UP000672032"/>
    </source>
</evidence>
<reference evidence="1" key="1">
    <citation type="submission" date="2020-10" db="EMBL/GenBank/DDBJ databases">
        <title>Genome Sequence of Monilinia vaccinii-corymbosi Sheds Light on Mummy Berry Disease Infection of Blueberry and Mating Type.</title>
        <authorList>
            <person name="Yow A.G."/>
            <person name="Zhang Y."/>
            <person name="Bansal K."/>
            <person name="Eacker S.M."/>
            <person name="Sullivan S."/>
            <person name="Liachko I."/>
            <person name="Cubeta M.A."/>
            <person name="Rollins J.A."/>
            <person name="Ashrafi H."/>
        </authorList>
    </citation>
    <scope>NUCLEOTIDE SEQUENCE</scope>
    <source>
        <strain evidence="1">RL-1</strain>
    </source>
</reference>
<dbReference type="PANTHER" id="PTHR40788">
    <property type="entry name" value="CLR5 DOMAIN-CONTAINING PROTEIN-RELATED"/>
    <property type="match status" value="1"/>
</dbReference>
<proteinExistence type="predicted"/>
<name>A0A8A3PLY7_9HELO</name>
<dbReference type="OrthoDB" id="2922289at2759"/>
<dbReference type="PANTHER" id="PTHR40788:SF1">
    <property type="entry name" value="IPA PROTEIN"/>
    <property type="match status" value="1"/>
</dbReference>
<evidence type="ECO:0000313" key="1">
    <source>
        <dbReference type="EMBL" id="QSZ35931.1"/>
    </source>
</evidence>
<accession>A0A8A3PLY7</accession>
<dbReference type="Proteomes" id="UP000672032">
    <property type="component" value="Chromosome 6"/>
</dbReference>
<dbReference type="EMBL" id="CP063410">
    <property type="protein sequence ID" value="QSZ35931.1"/>
    <property type="molecule type" value="Genomic_DNA"/>
</dbReference>
<gene>
    <name evidence="1" type="ORF">DSL72_007053</name>
</gene>
<protein>
    <submittedName>
        <fullName evidence="1">Uncharacterized protein</fullName>
    </submittedName>
</protein>
<keyword evidence="2" id="KW-1185">Reference proteome</keyword>
<organism evidence="1 2">
    <name type="scientific">Monilinia vaccinii-corymbosi</name>
    <dbReference type="NCBI Taxonomy" id="61207"/>
    <lineage>
        <taxon>Eukaryota</taxon>
        <taxon>Fungi</taxon>
        <taxon>Dikarya</taxon>
        <taxon>Ascomycota</taxon>
        <taxon>Pezizomycotina</taxon>
        <taxon>Leotiomycetes</taxon>
        <taxon>Helotiales</taxon>
        <taxon>Sclerotiniaceae</taxon>
        <taxon>Monilinia</taxon>
    </lineage>
</organism>
<sequence>MGDFKSREPSIFDTQQEYLRLKTRSDKKFEAFARQPNYKYNLVDVNMEAKERAEAVLRNWKHLGQLLKACRNEAVQTWLTSNEEKRASILQKIMPTIPFPRRPDLVAAYKYKMLDDSEKETYIQSRSHYLCPQLNIEVLCQDPKFLIDLLANRRSSAKALLPKLDGIDSDFRMLLDKESYGRIVVRNKDSDNHEGYKMNGKVCFGGVFDVSEGLCIMEAQQGLLEFLIGYCDEVLASMSSNQPAEGDIKPTEYDVQVHPVTPNWPEIGLDRTSSMFYGAPQLQMPTDFTKLATMCRTRYALAMDHAWLLRIDPGYFEENIEGVLQQDELNGSNITHVLSKAFLKLQQWKWLCDLASDAERLQKEYEKPRNYSQPVVSPPRDYFVAVLKLFQGLTACEKRMFDMVRDCDETAAVVRQFCIYSDPTLEEDEAGFKGLEQPEIMRLLNNMLAEKRSMWLFDFMDELEIEVMDKISEGRKVSANGKMFAPFLAHLLADLGLIGIAKYEVWRDWGQQIRNAKIEERCLILKDVFHKQETSILINRILGISKDKLYNLCSLENRFKHPVEAKRSENNDKSLRSAERAHDKFWQCVDKIMLGWGFPGFLKVTNMDTVFLRTPEWQAPKITTQESNITMPARVTSADNLNITLPTFIASDTPYVILVTERTMKVFTAIFQGASSNRNKTKKIHFNDFIKAMEEAGFRGTKHHVSMWHFHPEGVPLWADPALAHGIMINEPWPDQRISSKYAHQLGQRLHRHYGWHIETFTTKFNPDTHWIARFDAVEFLQGEKIGATQELGISTSEAALRNQQISRLQAEAGGYCVERKDRHPIWVGDICCSKIIELRTDDEVIIGHKSELGRRYPILFGNWA</sequence>